<dbReference type="InterPro" id="IPR006059">
    <property type="entry name" value="SBP"/>
</dbReference>
<feature type="chain" id="PRO_5045083054" evidence="1">
    <location>
        <begin position="22"/>
        <end position="424"/>
    </location>
</feature>
<accession>A0ABP7FR91</accession>
<organism evidence="2 3">
    <name type="scientific">Streptomyces tremellae</name>
    <dbReference type="NCBI Taxonomy" id="1124239"/>
    <lineage>
        <taxon>Bacteria</taxon>
        <taxon>Bacillati</taxon>
        <taxon>Actinomycetota</taxon>
        <taxon>Actinomycetes</taxon>
        <taxon>Kitasatosporales</taxon>
        <taxon>Streptomycetaceae</taxon>
        <taxon>Streptomyces</taxon>
    </lineage>
</organism>
<dbReference type="Pfam" id="PF01547">
    <property type="entry name" value="SBP_bac_1"/>
    <property type="match status" value="1"/>
</dbReference>
<dbReference type="Proteomes" id="UP001499884">
    <property type="component" value="Unassembled WGS sequence"/>
</dbReference>
<dbReference type="EMBL" id="BAABEP010000034">
    <property type="protein sequence ID" value="GAA3742332.1"/>
    <property type="molecule type" value="Genomic_DNA"/>
</dbReference>
<dbReference type="InterPro" id="IPR050490">
    <property type="entry name" value="Bact_solute-bd_prot1"/>
</dbReference>
<dbReference type="PROSITE" id="PS51257">
    <property type="entry name" value="PROKAR_LIPOPROTEIN"/>
    <property type="match status" value="1"/>
</dbReference>
<keyword evidence="3" id="KW-1185">Reference proteome</keyword>
<evidence type="ECO:0000313" key="3">
    <source>
        <dbReference type="Proteomes" id="UP001499884"/>
    </source>
</evidence>
<comment type="caution">
    <text evidence="2">The sequence shown here is derived from an EMBL/GenBank/DDBJ whole genome shotgun (WGS) entry which is preliminary data.</text>
</comment>
<evidence type="ECO:0000313" key="2">
    <source>
        <dbReference type="EMBL" id="GAA3742332.1"/>
    </source>
</evidence>
<dbReference type="SUPFAM" id="SSF53850">
    <property type="entry name" value="Periplasmic binding protein-like II"/>
    <property type="match status" value="1"/>
</dbReference>
<proteinExistence type="predicted"/>
<gene>
    <name evidence="2" type="ORF">GCM10023082_43960</name>
</gene>
<name>A0ABP7FR91_9ACTN</name>
<protein>
    <submittedName>
        <fullName evidence="2">Extracellular solute-binding protein</fullName>
    </submittedName>
</protein>
<keyword evidence="1" id="KW-0732">Signal</keyword>
<dbReference type="PANTHER" id="PTHR43649:SF30">
    <property type="entry name" value="ABC TRANSPORTER SUBSTRATE-BINDING PROTEIN"/>
    <property type="match status" value="1"/>
</dbReference>
<dbReference type="Gene3D" id="3.40.190.10">
    <property type="entry name" value="Periplasmic binding protein-like II"/>
    <property type="match status" value="2"/>
</dbReference>
<reference evidence="3" key="1">
    <citation type="journal article" date="2019" name="Int. J. Syst. Evol. Microbiol.">
        <title>The Global Catalogue of Microorganisms (GCM) 10K type strain sequencing project: providing services to taxonomists for standard genome sequencing and annotation.</title>
        <authorList>
            <consortium name="The Broad Institute Genomics Platform"/>
            <consortium name="The Broad Institute Genome Sequencing Center for Infectious Disease"/>
            <person name="Wu L."/>
            <person name="Ma J."/>
        </authorList>
    </citation>
    <scope>NUCLEOTIDE SEQUENCE [LARGE SCALE GENOMIC DNA]</scope>
    <source>
        <strain evidence="3">JCM 30846</strain>
    </source>
</reference>
<dbReference type="PANTHER" id="PTHR43649">
    <property type="entry name" value="ARABINOSE-BINDING PROTEIN-RELATED"/>
    <property type="match status" value="1"/>
</dbReference>
<feature type="signal peptide" evidence="1">
    <location>
        <begin position="1"/>
        <end position="21"/>
    </location>
</feature>
<evidence type="ECO:0000256" key="1">
    <source>
        <dbReference type="SAM" id="SignalP"/>
    </source>
</evidence>
<sequence length="424" mass="45928">MRHRYLGITTAIAVMSTMGLAGCSGTTGSGDVTLKLVAADYGNSPETSSSVYWKKLASEFERTHPGITVDVDVRSWKTVDADVAALVKKGQAPDMAQVGSFADYAEAGKLYSADQVLSVPVQSGFVAQLAAAGKVDQTQYGLPFVASTRLLFYNRKLFDEAGISAPKDWDDIRSDAEALKAEGVPVPFALPLGTEESQAETMMWLLSGGGGYTNSTDDSYSIDSDENVKTFEWLQKNLVGKGLTGPVKPGELDRADAFKQFTEGKVGMLNGHPTLMNSARKAHVDFGMVPMPGKDGDVKSSMGVADWMMAFKQNGHAQQIGEFLDYVYNDKNVMDFVKQYDLLPVTYSANTLMAQDTAHNDLREFQKTLDNAELYPFGKSSWSQVSDEIKKNIGKAVEPGADPRQILTRISKDANTADATEAGK</sequence>